<dbReference type="InterPro" id="IPR002126">
    <property type="entry name" value="Cadherin-like_dom"/>
</dbReference>
<dbReference type="Pfam" id="PF00028">
    <property type="entry name" value="Cadherin"/>
    <property type="match status" value="1"/>
</dbReference>
<dbReference type="Gene3D" id="2.60.40.60">
    <property type="entry name" value="Cadherins"/>
    <property type="match status" value="1"/>
</dbReference>
<dbReference type="PANTHER" id="PTHR42834">
    <property type="entry name" value="ENDONUCLEASE/EXONUCLEASE/PHOSPHATASE FAMILY PROTEIN (AFU_ORTHOLOGUE AFUA_3G09210)"/>
    <property type="match status" value="1"/>
</dbReference>
<dbReference type="SMART" id="SM00736">
    <property type="entry name" value="CADG"/>
    <property type="match status" value="1"/>
</dbReference>
<dbReference type="SMART" id="SM00112">
    <property type="entry name" value="CA"/>
    <property type="match status" value="1"/>
</dbReference>
<dbReference type="InterPro" id="IPR001343">
    <property type="entry name" value="Hemolysn_Ca-bd"/>
</dbReference>
<sequence length="1551" mass="156404">MAANVFINEIHYDNAGTDTGEFVEIAGAAGTDLTGWKIILYNGANGQSYNTVTLSGALANQQNGFGTRAVTYPVDGIQNGSPDAIALVDPSGAVVQFLSYEGVFTATNGPAAGLTSVDIGVSEGSTAPVGGSLGLVGSGTSYADFHWAAIGDDTVGGVNVGQTFGGVVPQPGTLSIADATVAEGNAGTSDIVFTVTRADGSAGAVSATWTVSFGSATASDFGASFTATGTVSFAAGATTAEVRLPVQGDTSFESDESFTVTLSAPTGGATLGDAVATGTITNDDAAPPAPVANVFINEIHYDNAGTDVGEAIEIAGAAGTNLSGYKLVLYNGTNTPDAAPSYTTTNLSGVIDDEGNGFGAVSFAYPVNGLQNGAADGVALIAPDGTVIQLLSYEGTFTAAAGTPAAGVTSTDIGVSEEPAPGVGLSLQLKGTGSSAADFTWTAASDDSFGTLNDGQTFLPANGPSHIRIGDARVVEGDSGTANLVFTVNRAGGTANAASVSYSVDLDGTATADDLAPGAVLSGTVSFAAGETSKQIVVAVKGDTVGEPNETLSVHLGAATGDVIIDDGAATGTITNDDPISLTISQIQGEGHVSAYVGQTVATTGIVTAVDTNGFYLQSAVGDGNARTSDAVFVFTSTAPTVAVGDGVSVRGSVAEFQGSTASLSVTEITAPTVTVDSHGNALPTAVLIGQGGMLPPAEAIDNDGLTSYDPGTDGIDFWESLEGMRVTIDTPQAVSNTNEFGETDVVASHGAGATGVNDRGGITISPGSEGVADYNPEKIQIDDDSGIFAGFTPGYTIGDQLSSVTGVVNYAFDNYEVVVTEAVTTTNDVTLARETTALHGDANNLSIATYNLENLDTSDNKFDILAHDIVYNLGAPDIIAAQEIQDADGAGSGSNLSGTVTAQGLIDAIYAASGKHYAYVEIAPTTPGSTGGEPGGNIRNGYFYNVDRVSYVAGSAQLIEGAAYNGTRKPLVAQFAFAGQTITTINVHLTSRLGSEPLWGDHQPATDAGDAARTAQAAGVKAWVQDHLADNPALNIAVLGDWNGFYFEQAQTQLTDPAQGGVFTNLNSLLPEEERYSYMFGGNAQQIDNILVTGGLVTNAQYDSVHLNAEFGGSRPTDHDPQVALLRLGAAPHDVALSNAGVAENLPAGTVVGTVSASDTPGDTLAYSLVDNAGGLFAIDAATGVITTTAPLNHEAVASYNLVVKVTDSGGLSAQQGFAIAVTDVNEAPVAAHDAVAVNEDATTANLWSTLLGNDSDPDAGQAPVIQSVDTSGTLGSVIFDAATQTLKYVADNDAFDMLAPGATQIDHFTYTITDANGLTSSATVDVTVTGIADGVTRTGTYGADVINGTAGEDRLWGGGLGNDTINGLGGHDLISGGLANDKLDGGDGNDVLFGNMGDDSLWGGNGKDVLVGGYGNDKLWGGAGADSFHFGATFGDDTIYDFNAAEDRIVLDDGVKVTRTRVQDVNGDGAKDLVLTLSTGSVTLLGVSDASLVKYGAQDYYSTHQPGIDGNPDSVGGFGSTGAVSSGPSGGFSEALFGARLLLDLAHGF</sequence>
<dbReference type="SUPFAM" id="SSF141072">
    <property type="entry name" value="CalX-like"/>
    <property type="match status" value="2"/>
</dbReference>
<dbReference type="Gene3D" id="3.60.10.10">
    <property type="entry name" value="Endonuclease/exonuclease/phosphatase"/>
    <property type="match status" value="1"/>
</dbReference>
<dbReference type="SUPFAM" id="SSF56219">
    <property type="entry name" value="DNase I-like"/>
    <property type="match status" value="1"/>
</dbReference>
<dbReference type="InterPro" id="IPR010221">
    <property type="entry name" value="VCBS_dom"/>
</dbReference>
<dbReference type="Gene3D" id="2.60.40.2030">
    <property type="match status" value="2"/>
</dbReference>
<evidence type="ECO:0000256" key="2">
    <source>
        <dbReference type="ARBA" id="ARBA00022737"/>
    </source>
</evidence>
<feature type="domain" description="Cadherin" evidence="4">
    <location>
        <begin position="1143"/>
        <end position="1232"/>
    </location>
</feature>
<dbReference type="PANTHER" id="PTHR42834:SF1">
    <property type="entry name" value="ENDONUCLEASE_EXONUCLEASE_PHOSPHATASE FAMILY PROTEIN (AFU_ORTHOLOGUE AFUA_3G09210)"/>
    <property type="match status" value="1"/>
</dbReference>
<dbReference type="CDD" id="cd11304">
    <property type="entry name" value="Cadherin_repeat"/>
    <property type="match status" value="1"/>
</dbReference>
<dbReference type="PROSITE" id="PS50268">
    <property type="entry name" value="CADHERIN_2"/>
    <property type="match status" value="1"/>
</dbReference>
<dbReference type="InterPro" id="IPR015919">
    <property type="entry name" value="Cadherin-like_sf"/>
</dbReference>
<evidence type="ECO:0000259" key="4">
    <source>
        <dbReference type="PROSITE" id="PS50268"/>
    </source>
</evidence>
<comment type="caution">
    <text evidence="6">The sequence shown here is derived from an EMBL/GenBank/DDBJ whole genome shotgun (WGS) entry which is preliminary data.</text>
</comment>
<accession>A0ABU3N259</accession>
<dbReference type="SUPFAM" id="SSF49313">
    <property type="entry name" value="Cadherin-like"/>
    <property type="match status" value="1"/>
</dbReference>
<proteinExistence type="predicted"/>
<dbReference type="EMBL" id="JALMLT010000002">
    <property type="protein sequence ID" value="MDT8758635.1"/>
    <property type="molecule type" value="Genomic_DNA"/>
</dbReference>
<keyword evidence="1" id="KW-0732">Signal</keyword>
<dbReference type="Pfam" id="PF03160">
    <property type="entry name" value="Calx-beta"/>
    <property type="match status" value="2"/>
</dbReference>
<dbReference type="CDD" id="cd04486">
    <property type="entry name" value="YhcR_OBF_like"/>
    <property type="match status" value="1"/>
</dbReference>
<keyword evidence="2" id="KW-0677">Repeat</keyword>
<dbReference type="InterPro" id="IPR003644">
    <property type="entry name" value="Calx_beta"/>
</dbReference>
<dbReference type="NCBIfam" id="TIGR01965">
    <property type="entry name" value="VCBS_repeat"/>
    <property type="match status" value="1"/>
</dbReference>
<evidence type="ECO:0000256" key="3">
    <source>
        <dbReference type="ARBA" id="ARBA00022837"/>
    </source>
</evidence>
<dbReference type="Gene3D" id="2.150.10.10">
    <property type="entry name" value="Serralysin-like metalloprotease, C-terminal"/>
    <property type="match status" value="1"/>
</dbReference>
<keyword evidence="3" id="KW-0106">Calcium</keyword>
<dbReference type="InterPro" id="IPR018511">
    <property type="entry name" value="Hemolysin-typ_Ca-bd_CS"/>
</dbReference>
<evidence type="ECO:0000313" key="6">
    <source>
        <dbReference type="EMBL" id="MDT8758635.1"/>
    </source>
</evidence>
<dbReference type="InterPro" id="IPR038081">
    <property type="entry name" value="CalX-like_sf"/>
</dbReference>
<name>A0ABU3N259_9SPHN</name>
<dbReference type="InterPro" id="IPR001322">
    <property type="entry name" value="Lamin_tail_dom"/>
</dbReference>
<evidence type="ECO:0000259" key="5">
    <source>
        <dbReference type="PROSITE" id="PS51841"/>
    </source>
</evidence>
<dbReference type="PRINTS" id="PR00313">
    <property type="entry name" value="CABNDNGRPT"/>
</dbReference>
<dbReference type="PROSITE" id="PS00330">
    <property type="entry name" value="HEMOLYSIN_CALCIUM"/>
    <property type="match status" value="3"/>
</dbReference>
<dbReference type="InterPro" id="IPR006644">
    <property type="entry name" value="Cadg"/>
</dbReference>
<dbReference type="InterPro" id="IPR036691">
    <property type="entry name" value="Endo/exonu/phosph_ase_sf"/>
</dbReference>
<dbReference type="PROSITE" id="PS51841">
    <property type="entry name" value="LTD"/>
    <property type="match status" value="1"/>
</dbReference>
<gene>
    <name evidence="6" type="ORF">MZO42_07990</name>
</gene>
<dbReference type="InterPro" id="IPR011049">
    <property type="entry name" value="Serralysin-like_metalloprot_C"/>
</dbReference>
<reference evidence="6" key="1">
    <citation type="submission" date="2022-04" db="EMBL/GenBank/DDBJ databases">
        <title>Tomato heritable bacteria conferring resistance against bacterial wilt.</title>
        <authorList>
            <person name="Yin J."/>
        </authorList>
    </citation>
    <scope>NUCLEOTIDE SEQUENCE</scope>
    <source>
        <strain evidence="6">Cra20</strain>
    </source>
</reference>
<dbReference type="SUPFAM" id="SSF51120">
    <property type="entry name" value="beta-Roll"/>
    <property type="match status" value="1"/>
</dbReference>
<dbReference type="PRINTS" id="PR00205">
    <property type="entry name" value="CADHERIN"/>
</dbReference>
<dbReference type="Pfam" id="PF17963">
    <property type="entry name" value="Big_9"/>
    <property type="match status" value="1"/>
</dbReference>
<organism evidence="6">
    <name type="scientific">Sphingomonas psychrotolerans</name>
    <dbReference type="NCBI Taxonomy" id="1327635"/>
    <lineage>
        <taxon>Bacteria</taxon>
        <taxon>Pseudomonadati</taxon>
        <taxon>Pseudomonadota</taxon>
        <taxon>Alphaproteobacteria</taxon>
        <taxon>Sphingomonadales</taxon>
        <taxon>Sphingomonadaceae</taxon>
        <taxon>Sphingomonas</taxon>
    </lineage>
</organism>
<evidence type="ECO:0000256" key="1">
    <source>
        <dbReference type="ARBA" id="ARBA00022729"/>
    </source>
</evidence>
<protein>
    <submittedName>
        <fullName evidence="6">Lamin tail domain-containing protein</fullName>
    </submittedName>
</protein>
<dbReference type="SMART" id="SM00237">
    <property type="entry name" value="Calx_beta"/>
    <property type="match status" value="2"/>
</dbReference>
<dbReference type="Pfam" id="PF00353">
    <property type="entry name" value="HemolysinCabind"/>
    <property type="match status" value="2"/>
</dbReference>
<feature type="domain" description="LTD" evidence="5">
    <location>
        <begin position="1"/>
        <end position="112"/>
    </location>
</feature>